<evidence type="ECO:0000313" key="3">
    <source>
        <dbReference type="Proteomes" id="UP000192342"/>
    </source>
</evidence>
<evidence type="ECO:0000313" key="2">
    <source>
        <dbReference type="EMBL" id="ORE88418.1"/>
    </source>
</evidence>
<proteinExistence type="predicted"/>
<dbReference type="EMBL" id="AQQV01000001">
    <property type="protein sequence ID" value="ORE88418.1"/>
    <property type="molecule type" value="Genomic_DNA"/>
</dbReference>
<gene>
    <name evidence="2" type="ORF">ATO7_01045</name>
</gene>
<dbReference type="RefSeq" id="WP_083559063.1">
    <property type="nucleotide sequence ID" value="NZ_AQQV01000001.1"/>
</dbReference>
<name>A0A1Y1SFQ0_9GAMM</name>
<dbReference type="STRING" id="1317117.ATO7_01045"/>
<dbReference type="AlphaFoldDB" id="A0A1Y1SFQ0"/>
<evidence type="ECO:0008006" key="4">
    <source>
        <dbReference type="Google" id="ProtNLM"/>
    </source>
</evidence>
<comment type="caution">
    <text evidence="2">The sequence shown here is derived from an EMBL/GenBank/DDBJ whole genome shotgun (WGS) entry which is preliminary data.</text>
</comment>
<keyword evidence="1" id="KW-0472">Membrane</keyword>
<accession>A0A1Y1SFQ0</accession>
<protein>
    <recommendedName>
        <fullName evidence="4">Transmembrane protein</fullName>
    </recommendedName>
</protein>
<feature type="transmembrane region" description="Helical" evidence="1">
    <location>
        <begin position="81"/>
        <end position="104"/>
    </location>
</feature>
<sequence>MRIATTSLKIFGLYMMFIPGLGLMIMPAFVLDLFALHHADALWTARVVGLLAFIIGSYQLTIARLQIQRLYRLTVWQRYGAAAFFVGLWIAGEAGIAILLFALIDMLGASLTLFASSPEQTHAALHAQHAEQR</sequence>
<evidence type="ECO:0000256" key="1">
    <source>
        <dbReference type="SAM" id="Phobius"/>
    </source>
</evidence>
<organism evidence="2 3">
    <name type="scientific">Oceanococcus atlanticus</name>
    <dbReference type="NCBI Taxonomy" id="1317117"/>
    <lineage>
        <taxon>Bacteria</taxon>
        <taxon>Pseudomonadati</taxon>
        <taxon>Pseudomonadota</taxon>
        <taxon>Gammaproteobacteria</taxon>
        <taxon>Chromatiales</taxon>
        <taxon>Oceanococcaceae</taxon>
        <taxon>Oceanococcus</taxon>
    </lineage>
</organism>
<keyword evidence="1" id="KW-1133">Transmembrane helix</keyword>
<feature type="transmembrane region" description="Helical" evidence="1">
    <location>
        <begin position="12"/>
        <end position="35"/>
    </location>
</feature>
<feature type="transmembrane region" description="Helical" evidence="1">
    <location>
        <begin position="41"/>
        <end position="60"/>
    </location>
</feature>
<dbReference type="OrthoDB" id="7271910at2"/>
<reference evidence="2 3" key="1">
    <citation type="submission" date="2013-04" db="EMBL/GenBank/DDBJ databases">
        <title>Oceanococcus atlanticus 22II-S10r2 Genome Sequencing.</title>
        <authorList>
            <person name="Lai Q."/>
            <person name="Li G."/>
            <person name="Shao Z."/>
        </authorList>
    </citation>
    <scope>NUCLEOTIDE SEQUENCE [LARGE SCALE GENOMIC DNA]</scope>
    <source>
        <strain evidence="2 3">22II-S10r2</strain>
    </source>
</reference>
<keyword evidence="1" id="KW-0812">Transmembrane</keyword>
<dbReference type="Proteomes" id="UP000192342">
    <property type="component" value="Unassembled WGS sequence"/>
</dbReference>
<keyword evidence="3" id="KW-1185">Reference proteome</keyword>